<sequence length="556" mass="64086">MEDIKSNATAELLKIPKEAFHRCFQQWQDRCSKCVCVQGSCFEGDKVSVAVCPTIRVIYYHSGNFLTTPRIVHHTYQFKEERAYRVVIKYLHYSVNTKEIDTQLTKMGHKVRNVINDRHRVTKQPLNIFFVDLEPASNNKDIYNIVTSTCHNIYMIQNKTVVIGPSRRNKGLTQCFKCQLYGHTKTYCNRPFVCVKYGGPNCTANCKNPNTTPAKCALCDGSHPANYKGCEFYHSLIKTNNADNRQNVQRNPTVNMHNSISLARPEIPKPTTNNAYRNATLCNTNGLIKHKDEIETFLDHNAIDILLVSETHFTDRTLFRIPHYNAYFASHPDSTAHAGTGILIKNNISHYELPKFEKTNRTTSVIATISTEVVNRKTSPRLHNRRTNWTDYRIETEEAINLHISPKSPEELDISLTNTLTFLKKQVTFTMRKEQCPAVHINNTLILQSSTVKYLGLHLDSRLTWKQHIAQKKKTAIMQGRQSKILQMIKNAPWYVTNQTLHDDLNVSFIKKVIQERSMKHHDKLGHHSNTLLQPLLEQQQRRRLKKLWPADPLDG</sequence>
<organism evidence="2 3">
    <name type="scientific">Cryptotermes secundus</name>
    <dbReference type="NCBI Taxonomy" id="105785"/>
    <lineage>
        <taxon>Eukaryota</taxon>
        <taxon>Metazoa</taxon>
        <taxon>Ecdysozoa</taxon>
        <taxon>Arthropoda</taxon>
        <taxon>Hexapoda</taxon>
        <taxon>Insecta</taxon>
        <taxon>Pterygota</taxon>
        <taxon>Neoptera</taxon>
        <taxon>Polyneoptera</taxon>
        <taxon>Dictyoptera</taxon>
        <taxon>Blattodea</taxon>
        <taxon>Blattoidea</taxon>
        <taxon>Termitoidae</taxon>
        <taxon>Kalotermitidae</taxon>
        <taxon>Cryptotermitinae</taxon>
        <taxon>Cryptotermes</taxon>
    </lineage>
</organism>
<keyword evidence="3" id="KW-1185">Reference proteome</keyword>
<dbReference type="Pfam" id="PF07530">
    <property type="entry name" value="PRE_C2HC"/>
    <property type="match status" value="1"/>
</dbReference>
<dbReference type="Proteomes" id="UP000235965">
    <property type="component" value="Unassembled WGS sequence"/>
</dbReference>
<gene>
    <name evidence="2" type="ORF">B7P43_G08372</name>
</gene>
<accession>A0A2J7RAI6</accession>
<evidence type="ECO:0000313" key="2">
    <source>
        <dbReference type="EMBL" id="PNF37846.1"/>
    </source>
</evidence>
<dbReference type="STRING" id="105785.A0A2J7RAI6"/>
<dbReference type="Gene3D" id="3.60.10.10">
    <property type="entry name" value="Endonuclease/exonuclease/phosphatase"/>
    <property type="match status" value="1"/>
</dbReference>
<proteinExistence type="predicted"/>
<dbReference type="SUPFAM" id="SSF56219">
    <property type="entry name" value="DNase I-like"/>
    <property type="match status" value="1"/>
</dbReference>
<evidence type="ECO:0000313" key="3">
    <source>
        <dbReference type="Proteomes" id="UP000235965"/>
    </source>
</evidence>
<reference evidence="2 3" key="1">
    <citation type="submission" date="2017-12" db="EMBL/GenBank/DDBJ databases">
        <title>Hemimetabolous genomes reveal molecular basis of termite eusociality.</title>
        <authorList>
            <person name="Harrison M.C."/>
            <person name="Jongepier E."/>
            <person name="Robertson H.M."/>
            <person name="Arning N."/>
            <person name="Bitard-Feildel T."/>
            <person name="Chao H."/>
            <person name="Childers C.P."/>
            <person name="Dinh H."/>
            <person name="Doddapaneni H."/>
            <person name="Dugan S."/>
            <person name="Gowin J."/>
            <person name="Greiner C."/>
            <person name="Han Y."/>
            <person name="Hu H."/>
            <person name="Hughes D.S.T."/>
            <person name="Huylmans A.-K."/>
            <person name="Kemena C."/>
            <person name="Kremer L.P.M."/>
            <person name="Lee S.L."/>
            <person name="Lopez-Ezquerra A."/>
            <person name="Mallet L."/>
            <person name="Monroy-Kuhn J.M."/>
            <person name="Moser A."/>
            <person name="Murali S.C."/>
            <person name="Muzny D.M."/>
            <person name="Otani S."/>
            <person name="Piulachs M.-D."/>
            <person name="Poelchau M."/>
            <person name="Qu J."/>
            <person name="Schaub F."/>
            <person name="Wada-Katsumata A."/>
            <person name="Worley K.C."/>
            <person name="Xie Q."/>
            <person name="Ylla G."/>
            <person name="Poulsen M."/>
            <person name="Gibbs R.A."/>
            <person name="Schal C."/>
            <person name="Richards S."/>
            <person name="Belles X."/>
            <person name="Korb J."/>
            <person name="Bornberg-Bauer E."/>
        </authorList>
    </citation>
    <scope>NUCLEOTIDE SEQUENCE [LARGE SCALE GENOMIC DNA]</scope>
    <source>
        <tissue evidence="2">Whole body</tissue>
    </source>
</reference>
<name>A0A2J7RAI6_9NEOP</name>
<dbReference type="SMART" id="SM00596">
    <property type="entry name" value="PRE_C2HC"/>
    <property type="match status" value="1"/>
</dbReference>
<dbReference type="InterPro" id="IPR006579">
    <property type="entry name" value="Pre_C2HC_dom"/>
</dbReference>
<dbReference type="EMBL" id="NEVH01006568">
    <property type="protein sequence ID" value="PNF37846.1"/>
    <property type="molecule type" value="Genomic_DNA"/>
</dbReference>
<feature type="domain" description="Pre-C2HC" evidence="1">
    <location>
        <begin position="97"/>
        <end position="173"/>
    </location>
</feature>
<comment type="caution">
    <text evidence="2">The sequence shown here is derived from an EMBL/GenBank/DDBJ whole genome shotgun (WGS) entry which is preliminary data.</text>
</comment>
<dbReference type="GO" id="GO:0003824">
    <property type="term" value="F:catalytic activity"/>
    <property type="evidence" value="ECO:0007669"/>
    <property type="project" value="InterPro"/>
</dbReference>
<dbReference type="InterPro" id="IPR036691">
    <property type="entry name" value="Endo/exonu/phosph_ase_sf"/>
</dbReference>
<dbReference type="AlphaFoldDB" id="A0A2J7RAI6"/>
<dbReference type="InParanoid" id="A0A2J7RAI6"/>
<protein>
    <recommendedName>
        <fullName evidence="1">Pre-C2HC domain-containing protein</fullName>
    </recommendedName>
</protein>
<dbReference type="Pfam" id="PF03372">
    <property type="entry name" value="Exo_endo_phos"/>
    <property type="match status" value="1"/>
</dbReference>
<dbReference type="InterPro" id="IPR005135">
    <property type="entry name" value="Endo/exonuclease/phosphatase"/>
</dbReference>
<evidence type="ECO:0000259" key="1">
    <source>
        <dbReference type="SMART" id="SM00596"/>
    </source>
</evidence>